<evidence type="ECO:0000256" key="1">
    <source>
        <dbReference type="SAM" id="MobiDB-lite"/>
    </source>
</evidence>
<accession>A0A9K3IK47</accession>
<sequence length="105" mass="12263">MDISSSMLCYSQKKKPTNSPLCLFKARQTTPKVPLPTSFIIVYLNQNRKKKKTDSTLVSHRQSKSTNANKLTYPFPSSQLRVELYLSRGHEHRRNNTLFPENYRM</sequence>
<dbReference type="EMBL" id="MNCJ02000322">
    <property type="protein sequence ID" value="KAF5797905.1"/>
    <property type="molecule type" value="Genomic_DNA"/>
</dbReference>
<name>A0A9K3IK47_HELAN</name>
<keyword evidence="3" id="KW-1185">Reference proteome</keyword>
<organism evidence="2 3">
    <name type="scientific">Helianthus annuus</name>
    <name type="common">Common sunflower</name>
    <dbReference type="NCBI Taxonomy" id="4232"/>
    <lineage>
        <taxon>Eukaryota</taxon>
        <taxon>Viridiplantae</taxon>
        <taxon>Streptophyta</taxon>
        <taxon>Embryophyta</taxon>
        <taxon>Tracheophyta</taxon>
        <taxon>Spermatophyta</taxon>
        <taxon>Magnoliopsida</taxon>
        <taxon>eudicotyledons</taxon>
        <taxon>Gunneridae</taxon>
        <taxon>Pentapetalae</taxon>
        <taxon>asterids</taxon>
        <taxon>campanulids</taxon>
        <taxon>Asterales</taxon>
        <taxon>Asteraceae</taxon>
        <taxon>Asteroideae</taxon>
        <taxon>Heliantheae alliance</taxon>
        <taxon>Heliantheae</taxon>
        <taxon>Helianthus</taxon>
    </lineage>
</organism>
<dbReference type="Gramene" id="mRNA:HanXRQr2_Chr07g0286371">
    <property type="protein sequence ID" value="CDS:HanXRQr2_Chr07g0286371.1"/>
    <property type="gene ID" value="HanXRQr2_Chr07g0286371"/>
</dbReference>
<feature type="compositionally biased region" description="Polar residues" evidence="1">
    <location>
        <begin position="55"/>
        <end position="72"/>
    </location>
</feature>
<reference evidence="2" key="2">
    <citation type="submission" date="2020-06" db="EMBL/GenBank/DDBJ databases">
        <title>Helianthus annuus Genome sequencing and assembly Release 2.</title>
        <authorList>
            <person name="Gouzy J."/>
            <person name="Langlade N."/>
            <person name="Munos S."/>
        </authorList>
    </citation>
    <scope>NUCLEOTIDE SEQUENCE</scope>
    <source>
        <tissue evidence="2">Leaves</tissue>
    </source>
</reference>
<reference evidence="2" key="1">
    <citation type="journal article" date="2017" name="Nature">
        <title>The sunflower genome provides insights into oil metabolism, flowering and Asterid evolution.</title>
        <authorList>
            <person name="Badouin H."/>
            <person name="Gouzy J."/>
            <person name="Grassa C.J."/>
            <person name="Murat F."/>
            <person name="Staton S.E."/>
            <person name="Cottret L."/>
            <person name="Lelandais-Briere C."/>
            <person name="Owens G.L."/>
            <person name="Carrere S."/>
            <person name="Mayjonade B."/>
            <person name="Legrand L."/>
            <person name="Gill N."/>
            <person name="Kane N.C."/>
            <person name="Bowers J.E."/>
            <person name="Hubner S."/>
            <person name="Bellec A."/>
            <person name="Berard A."/>
            <person name="Berges H."/>
            <person name="Blanchet N."/>
            <person name="Boniface M.C."/>
            <person name="Brunel D."/>
            <person name="Catrice O."/>
            <person name="Chaidir N."/>
            <person name="Claudel C."/>
            <person name="Donnadieu C."/>
            <person name="Faraut T."/>
            <person name="Fievet G."/>
            <person name="Helmstetter N."/>
            <person name="King M."/>
            <person name="Knapp S.J."/>
            <person name="Lai Z."/>
            <person name="Le Paslier M.C."/>
            <person name="Lippi Y."/>
            <person name="Lorenzon L."/>
            <person name="Mandel J.R."/>
            <person name="Marage G."/>
            <person name="Marchand G."/>
            <person name="Marquand E."/>
            <person name="Bret-Mestries E."/>
            <person name="Morien E."/>
            <person name="Nambeesan S."/>
            <person name="Nguyen T."/>
            <person name="Pegot-Espagnet P."/>
            <person name="Pouilly N."/>
            <person name="Raftis F."/>
            <person name="Sallet E."/>
            <person name="Schiex T."/>
            <person name="Thomas J."/>
            <person name="Vandecasteele C."/>
            <person name="Vares D."/>
            <person name="Vear F."/>
            <person name="Vautrin S."/>
            <person name="Crespi M."/>
            <person name="Mangin B."/>
            <person name="Burke J.M."/>
            <person name="Salse J."/>
            <person name="Munos S."/>
            <person name="Vincourt P."/>
            <person name="Rieseberg L.H."/>
            <person name="Langlade N.B."/>
        </authorList>
    </citation>
    <scope>NUCLEOTIDE SEQUENCE</scope>
    <source>
        <tissue evidence="2">Leaves</tissue>
    </source>
</reference>
<proteinExistence type="predicted"/>
<protein>
    <submittedName>
        <fullName evidence="2">Uncharacterized protein</fullName>
    </submittedName>
</protein>
<evidence type="ECO:0000313" key="3">
    <source>
        <dbReference type="Proteomes" id="UP000215914"/>
    </source>
</evidence>
<gene>
    <name evidence="2" type="ORF">HanXRQr2_Chr07g0286371</name>
</gene>
<dbReference type="AlphaFoldDB" id="A0A9K3IK47"/>
<comment type="caution">
    <text evidence="2">The sequence shown here is derived from an EMBL/GenBank/DDBJ whole genome shotgun (WGS) entry which is preliminary data.</text>
</comment>
<feature type="region of interest" description="Disordered" evidence="1">
    <location>
        <begin position="50"/>
        <end position="72"/>
    </location>
</feature>
<dbReference type="Proteomes" id="UP000215914">
    <property type="component" value="Unassembled WGS sequence"/>
</dbReference>
<evidence type="ECO:0000313" key="2">
    <source>
        <dbReference type="EMBL" id="KAF5797905.1"/>
    </source>
</evidence>